<dbReference type="HOGENOM" id="CLU_038336_0_0_2"/>
<dbReference type="InterPro" id="IPR008508">
    <property type="entry name" value="Bax1"/>
</dbReference>
<dbReference type="PANTHER" id="PTHR39640:SF1">
    <property type="entry name" value="DUF790 FAMILY PROTEIN"/>
    <property type="match status" value="1"/>
</dbReference>
<dbReference type="KEGG" id="fac:FACI_IFERC01G0543"/>
<dbReference type="PIRSF" id="PIRSF019435">
    <property type="entry name" value="UCP019435"/>
    <property type="match status" value="1"/>
</dbReference>
<dbReference type="PANTHER" id="PTHR39640">
    <property type="entry name" value="VNG6129C"/>
    <property type="match status" value="1"/>
</dbReference>
<protein>
    <recommendedName>
        <fullName evidence="3">DUF790 family protein</fullName>
    </recommendedName>
</protein>
<evidence type="ECO:0000313" key="1">
    <source>
        <dbReference type="EMBL" id="AGO60523.1"/>
    </source>
</evidence>
<dbReference type="RefSeq" id="WP_019841433.1">
    <property type="nucleotide sequence ID" value="NC_021592.1"/>
</dbReference>
<dbReference type="Proteomes" id="UP000014660">
    <property type="component" value="Chromosome"/>
</dbReference>
<dbReference type="GeneID" id="16024695"/>
<evidence type="ECO:0000313" key="2">
    <source>
        <dbReference type="Proteomes" id="UP000014660"/>
    </source>
</evidence>
<accession>S0AML1</accession>
<sequence length="444" mass="51007">MELPGGGEKVFPSDLMIVRKLKTGLVFPVFLSDENSDYIDSVKTVFNENTGNNRETILKALKELELNSSSTKTIRALSLLFFRNSIFEPPVDVDAPALREDVFKIARIPPVNQDEKRNILKPVEEKYGLSMDEIINGLYADKESELVLHQAYSASNIEIARAYNLEQVETIMMRCSTLYITTSSDWSYTITSIKRLGLLFTAQIDGSKLKSIKITGPLEMFESPERYGSRFAMLIHKISQLENWAIEADIKIKDKFEKTVKVYKLKLSDTVSYYLPESNKTDSINYDFVEKAQPLIVNGTVYFPDYVMKIGDKTVYINITGKTYARQDNEIKENLKGKVNWENIFILRQKDKKMKDEIAFYEDIDFPALKLILSEKYSAKKKLNGELDDNSVDSIKKELEKLYPQTEKMFDYVESQGLIPERVLPALGYKLKWRGLDIIVTKND</sequence>
<dbReference type="EMBL" id="CP004145">
    <property type="protein sequence ID" value="AGO60523.1"/>
    <property type="molecule type" value="Genomic_DNA"/>
</dbReference>
<name>S0AML1_FERAC</name>
<keyword evidence="2" id="KW-1185">Reference proteome</keyword>
<organism evidence="1 2">
    <name type="scientific">Ferroplasma acidarmanus Fer1</name>
    <dbReference type="NCBI Taxonomy" id="333146"/>
    <lineage>
        <taxon>Archaea</taxon>
        <taxon>Methanobacteriati</taxon>
        <taxon>Thermoplasmatota</taxon>
        <taxon>Thermoplasmata</taxon>
        <taxon>Thermoplasmatales</taxon>
        <taxon>Ferroplasmaceae</taxon>
        <taxon>Ferroplasma</taxon>
    </lineage>
</organism>
<dbReference type="Pfam" id="PF05626">
    <property type="entry name" value="DUF790"/>
    <property type="match status" value="1"/>
</dbReference>
<reference evidence="1 2" key="1">
    <citation type="journal article" date="2007" name="Proc. Natl. Acad. Sci. U.S.A.">
        <title>Genome dynamics in a natural archaeal population.</title>
        <authorList>
            <person name="Allen E.E."/>
            <person name="Tyson G.W."/>
            <person name="Whitaker R.J."/>
            <person name="Detter J.C."/>
            <person name="Richardson P.M."/>
            <person name="Banfield J.F."/>
        </authorList>
    </citation>
    <scope>NUCLEOTIDE SEQUENCE [LARGE SCALE GENOMIC DNA]</scope>
    <source>
        <strain evidence="2">fer1</strain>
    </source>
</reference>
<evidence type="ECO:0008006" key="3">
    <source>
        <dbReference type="Google" id="ProtNLM"/>
    </source>
</evidence>
<gene>
    <name evidence="1" type="ORF">FACI_IFERC00001G0543</name>
</gene>
<proteinExistence type="predicted"/>
<dbReference type="AlphaFoldDB" id="S0AML1"/>